<organism evidence="2 3">
    <name type="scientific">Plakobranchus ocellatus</name>
    <dbReference type="NCBI Taxonomy" id="259542"/>
    <lineage>
        <taxon>Eukaryota</taxon>
        <taxon>Metazoa</taxon>
        <taxon>Spiralia</taxon>
        <taxon>Lophotrochozoa</taxon>
        <taxon>Mollusca</taxon>
        <taxon>Gastropoda</taxon>
        <taxon>Heterobranchia</taxon>
        <taxon>Euthyneura</taxon>
        <taxon>Panpulmonata</taxon>
        <taxon>Sacoglossa</taxon>
        <taxon>Placobranchoidea</taxon>
        <taxon>Plakobranchidae</taxon>
        <taxon>Plakobranchus</taxon>
    </lineage>
</organism>
<keyword evidence="3" id="KW-1185">Reference proteome</keyword>
<evidence type="ECO:0000313" key="3">
    <source>
        <dbReference type="Proteomes" id="UP000735302"/>
    </source>
</evidence>
<protein>
    <submittedName>
        <fullName evidence="2">Uncharacterized protein</fullName>
    </submittedName>
</protein>
<accession>A0AAV4AFH2</accession>
<evidence type="ECO:0000313" key="2">
    <source>
        <dbReference type="EMBL" id="GFO07056.1"/>
    </source>
</evidence>
<reference evidence="2 3" key="1">
    <citation type="journal article" date="2021" name="Elife">
        <title>Chloroplast acquisition without the gene transfer in kleptoplastic sea slugs, Plakobranchus ocellatus.</title>
        <authorList>
            <person name="Maeda T."/>
            <person name="Takahashi S."/>
            <person name="Yoshida T."/>
            <person name="Shimamura S."/>
            <person name="Takaki Y."/>
            <person name="Nagai Y."/>
            <person name="Toyoda A."/>
            <person name="Suzuki Y."/>
            <person name="Arimoto A."/>
            <person name="Ishii H."/>
            <person name="Satoh N."/>
            <person name="Nishiyama T."/>
            <person name="Hasebe M."/>
            <person name="Maruyama T."/>
            <person name="Minagawa J."/>
            <person name="Obokata J."/>
            <person name="Shigenobu S."/>
        </authorList>
    </citation>
    <scope>NUCLEOTIDE SEQUENCE [LARGE SCALE GENOMIC DNA]</scope>
</reference>
<dbReference type="EMBL" id="BLXT01003831">
    <property type="protein sequence ID" value="GFO07056.1"/>
    <property type="molecule type" value="Genomic_DNA"/>
</dbReference>
<dbReference type="Proteomes" id="UP000735302">
    <property type="component" value="Unassembled WGS sequence"/>
</dbReference>
<feature type="region of interest" description="Disordered" evidence="1">
    <location>
        <begin position="1"/>
        <end position="37"/>
    </location>
</feature>
<evidence type="ECO:0000256" key="1">
    <source>
        <dbReference type="SAM" id="MobiDB-lite"/>
    </source>
</evidence>
<gene>
    <name evidence="2" type="ORF">PoB_003356100</name>
</gene>
<sequence>MVSAPLAEKRGNGDSTDSDDEVPLARLKNSKSIDEDDQSINAIRNMQNTRKIDLNPDNDLETHVGFKPCLKDVNLEELVLISETETKRETRKNITKTCEVREGHEIDNDDACEPVVNLRALSPLGLEFNSDCESFNDSDADPEFHPGVCEAQHCKKNM</sequence>
<name>A0AAV4AFH2_9GAST</name>
<proteinExistence type="predicted"/>
<dbReference type="AlphaFoldDB" id="A0AAV4AFH2"/>
<comment type="caution">
    <text evidence="2">The sequence shown here is derived from an EMBL/GenBank/DDBJ whole genome shotgun (WGS) entry which is preliminary data.</text>
</comment>